<dbReference type="EMBL" id="KU501235">
    <property type="protein sequence ID" value="AMK98483.1"/>
    <property type="molecule type" value="Genomic_DNA"/>
</dbReference>
<reference evidence="7" key="1">
    <citation type="journal article" date="2016" name="Genome Biol. Evol.">
        <title>A comparative analysis of mitochondrial genomes in eustigmatophyte algae.</title>
        <authorList>
            <person name="Sevcikova T."/>
            <person name="Klimes V."/>
            <person name="Zbrankova V."/>
            <person name="Strnad H."/>
            <person name="Hroudova M."/>
            <person name="Vlcek C."/>
            <person name="Elias M."/>
        </authorList>
    </citation>
    <scope>NUCLEOTIDE SEQUENCE</scope>
    <source>
        <strain evidence="7">MarTras21</strain>
    </source>
</reference>
<dbReference type="Pfam" id="PF00472">
    <property type="entry name" value="RF-1"/>
    <property type="match status" value="1"/>
</dbReference>
<name>A0A140ECK5_9STRA</name>
<dbReference type="Gene3D" id="1.20.58.410">
    <property type="entry name" value="Release factor"/>
    <property type="match status" value="1"/>
</dbReference>
<keyword evidence="5" id="KW-0472">Membrane</keyword>
<dbReference type="InterPro" id="IPR004374">
    <property type="entry name" value="PrfB"/>
</dbReference>
<evidence type="ECO:0000256" key="2">
    <source>
        <dbReference type="ARBA" id="ARBA00022917"/>
    </source>
</evidence>
<dbReference type="InterPro" id="IPR005139">
    <property type="entry name" value="PCRF"/>
</dbReference>
<organism evidence="7">
    <name type="scientific">Monodopsis sp. MarTras21</name>
    <dbReference type="NCBI Taxonomy" id="1745953"/>
    <lineage>
        <taxon>Eukaryota</taxon>
        <taxon>Sar</taxon>
        <taxon>Stramenopiles</taxon>
        <taxon>Ochrophyta</taxon>
        <taxon>Eustigmatophyceae</taxon>
        <taxon>Eustigmatales</taxon>
        <taxon>Monodopsidaceae</taxon>
        <taxon>Monodopsis</taxon>
    </lineage>
</organism>
<dbReference type="GO" id="GO:0016149">
    <property type="term" value="F:translation release factor activity, codon specific"/>
    <property type="evidence" value="ECO:0007669"/>
    <property type="project" value="InterPro"/>
</dbReference>
<keyword evidence="3" id="KW-0175">Coiled coil</keyword>
<keyword evidence="5" id="KW-0812">Transmembrane</keyword>
<feature type="domain" description="Prokaryotic-type class I peptide chain release factors" evidence="6">
    <location>
        <begin position="361"/>
        <end position="377"/>
    </location>
</feature>
<evidence type="ECO:0000313" key="7">
    <source>
        <dbReference type="EMBL" id="AMK98483.1"/>
    </source>
</evidence>
<proteinExistence type="inferred from homology"/>
<dbReference type="PANTHER" id="PTHR43116:SF3">
    <property type="entry name" value="CLASS I PEPTIDE CHAIN RELEASE FACTOR"/>
    <property type="match status" value="1"/>
</dbReference>
<accession>A0A140ECK5</accession>
<dbReference type="AlphaFoldDB" id="A0A140ECK5"/>
<evidence type="ECO:0000259" key="6">
    <source>
        <dbReference type="PROSITE" id="PS00745"/>
    </source>
</evidence>
<comment type="similarity">
    <text evidence="1">Belongs to the prokaryotic/mitochondrial release factor family.</text>
</comment>
<feature type="transmembrane region" description="Helical" evidence="5">
    <location>
        <begin position="28"/>
        <end position="49"/>
    </location>
</feature>
<evidence type="ECO:0000256" key="5">
    <source>
        <dbReference type="SAM" id="Phobius"/>
    </source>
</evidence>
<dbReference type="GO" id="GO:0005737">
    <property type="term" value="C:cytoplasm"/>
    <property type="evidence" value="ECO:0007669"/>
    <property type="project" value="InterPro"/>
</dbReference>
<dbReference type="InterPro" id="IPR000352">
    <property type="entry name" value="Pep_chain_release_fac_I"/>
</dbReference>
<evidence type="ECO:0000256" key="3">
    <source>
        <dbReference type="SAM" id="Coils"/>
    </source>
</evidence>
<dbReference type="SMART" id="SM00937">
    <property type="entry name" value="PCRF"/>
    <property type="match status" value="1"/>
</dbReference>
<dbReference type="NCBIfam" id="TIGR00020">
    <property type="entry name" value="prfB"/>
    <property type="match status" value="1"/>
</dbReference>
<feature type="region of interest" description="Disordered" evidence="4">
    <location>
        <begin position="58"/>
        <end position="81"/>
    </location>
</feature>
<dbReference type="HAMAP" id="MF_00094">
    <property type="entry name" value="Rel_fac_2"/>
    <property type="match status" value="1"/>
</dbReference>
<keyword evidence="5" id="KW-1133">Transmembrane helix</keyword>
<protein>
    <submittedName>
        <fullName evidence="7">Plastid peptide chain release factor 2</fullName>
    </submittedName>
</protein>
<evidence type="ECO:0000256" key="4">
    <source>
        <dbReference type="SAM" id="MobiDB-lite"/>
    </source>
</evidence>
<keyword evidence="2" id="KW-0648">Protein biosynthesis</keyword>
<evidence type="ECO:0000256" key="1">
    <source>
        <dbReference type="ARBA" id="ARBA00010835"/>
    </source>
</evidence>
<dbReference type="PANTHER" id="PTHR43116">
    <property type="entry name" value="PEPTIDE CHAIN RELEASE FACTOR 2"/>
    <property type="match status" value="1"/>
</dbReference>
<dbReference type="Pfam" id="PF03462">
    <property type="entry name" value="PCRF"/>
    <property type="match status" value="1"/>
</dbReference>
<dbReference type="Gene3D" id="3.30.70.1660">
    <property type="match status" value="1"/>
</dbReference>
<dbReference type="PROSITE" id="PS00745">
    <property type="entry name" value="RF_PROK_I"/>
    <property type="match status" value="1"/>
</dbReference>
<sequence>MIEEEPRRWISTHSSCSSNSQRRRKVSIIPFWCLTVIYLLIAASSRTGFKSTAFIIPPSTSSQRRQQHHRHQLPPTAPSCPIIQHLPAAANDASSSSTTVAADPAEIKRVLNECIPQVEANIASLDLPHLQGEIDYHEQEAAQEDFWDQPNKAKQIMSTITRLKSTLNRAKGWQSKIGDLETALQFLAEAEEEGAGGGPVMSVEETRDILEEADRTAKALVQDLERWEVESLLNGPYDNAGCRLSITAGVGGADASDWAGILMRMYQRFAEKKGWSCKVIEMSPAEAFGIKSAIMEIEGEYAFGILAAEKGTHRLVRISPFNAAGKRQTSFAGVETMPILSEETLDNIEIPETELEFSTSRAGGAGGQNVNKVETAVRLKHIPTGLVVRCQEERTQLMNRKKALDMLKEKLLVVKEEQRVEELAQIRGDLVEASWGQQIRNYVFHPYKLVKDTRTEVETSNLQDVLDGDLEEFVSAYLRQFKGKGGGQGG</sequence>
<dbReference type="SUPFAM" id="SSF75620">
    <property type="entry name" value="Release factor"/>
    <property type="match status" value="1"/>
</dbReference>
<dbReference type="Gene3D" id="3.30.160.20">
    <property type="match status" value="1"/>
</dbReference>
<feature type="coiled-coil region" evidence="3">
    <location>
        <begin position="203"/>
        <end position="230"/>
    </location>
</feature>
<dbReference type="InterPro" id="IPR045853">
    <property type="entry name" value="Pep_chain_release_fac_I_sf"/>
</dbReference>